<sequence>MKFSKKDSRFLNEGRSPRRISFMKSTKSLSIQLRPSILVRSANQSLNDTGYVLVYHKKTVRTLSSITIHAPAMGSTERLTSES</sequence>
<dbReference type="EMBL" id="PP949967">
    <property type="protein sequence ID" value="XDJ02332.1"/>
    <property type="molecule type" value="Genomic_DNA"/>
</dbReference>
<name>A0AB39C6Y9_9CAUD</name>
<accession>A0AB39C6Y9</accession>
<reference evidence="1" key="1">
    <citation type="submission" date="2024-06" db="EMBL/GenBank/DDBJ databases">
        <authorList>
            <person name="Kandhan P."/>
            <person name="Suresh D."/>
            <person name="Suresh A."/>
            <person name="Gopikrishnan V."/>
        </authorList>
    </citation>
    <scope>NUCLEOTIDE SEQUENCE</scope>
</reference>
<protein>
    <submittedName>
        <fullName evidence="1">Uncharacterized protein</fullName>
    </submittedName>
</protein>
<proteinExistence type="predicted"/>
<organism evidence="1">
    <name type="scientific">Pseudomonas phage KV2023</name>
    <dbReference type="NCBI Taxonomy" id="3234047"/>
    <lineage>
        <taxon>Viruses</taxon>
        <taxon>Duplodnaviria</taxon>
        <taxon>Heunggongvirae</taxon>
        <taxon>Uroviricota</taxon>
        <taxon>Caudoviricetes</taxon>
        <taxon>Bruynoghevirus</taxon>
    </lineage>
</organism>
<evidence type="ECO:0000313" key="1">
    <source>
        <dbReference type="EMBL" id="XDJ02332.1"/>
    </source>
</evidence>